<dbReference type="InParanoid" id="A0A078AWJ6"/>
<name>A0A078AWJ6_STYLE</name>
<dbReference type="Proteomes" id="UP000039865">
    <property type="component" value="Unassembled WGS sequence"/>
</dbReference>
<feature type="transmembrane region" description="Helical" evidence="1">
    <location>
        <begin position="1625"/>
        <end position="1644"/>
    </location>
</feature>
<dbReference type="InterPro" id="IPR006212">
    <property type="entry name" value="Furin_repeat"/>
</dbReference>
<organism evidence="2 3">
    <name type="scientific">Stylonychia lemnae</name>
    <name type="common">Ciliate</name>
    <dbReference type="NCBI Taxonomy" id="5949"/>
    <lineage>
        <taxon>Eukaryota</taxon>
        <taxon>Sar</taxon>
        <taxon>Alveolata</taxon>
        <taxon>Ciliophora</taxon>
        <taxon>Intramacronucleata</taxon>
        <taxon>Spirotrichea</taxon>
        <taxon>Stichotrichia</taxon>
        <taxon>Sporadotrichida</taxon>
        <taxon>Oxytrichidae</taxon>
        <taxon>Stylonychinae</taxon>
        <taxon>Stylonychia</taxon>
    </lineage>
</organism>
<keyword evidence="1" id="KW-0472">Membrane</keyword>
<keyword evidence="1" id="KW-1133">Transmembrane helix</keyword>
<sequence length="1864" mass="213235">MAIEQVLPMYCPLGLFYDITTANCEKSWCVGPSLSDCLQCINPNNYKDLQTLQCYDQCPQNTLPMVVRNNNFKNNEFRYCRELVYYIDSSNQQTSIELGTIEFPYKQLDDPFREIINQVDLNIHRNVTIYLKQNTSLTLFYIKVSPILVNLNLRILPYTENEDQSQNKTNILSPTIICEEKNYFRTDLTSFNPTLYTNGTIIPYNLQSLVNKGIIDASFLNIVMFKFQMINSGVVIKNINLKDGEIRTYSTISGFFTGYYSPYKWLVLEECSMLLKSHILFTQDGMNLMVKSSFWDISINTLSIFQLGSYDCDDYKDKEIQGNLILDGNTIINVNQAGANPLIYTQMRINMQITNNKFLDMFWRYPDRVLLHEQYSNPCQIDHSVTLVIENNTFEFSQQSLSYVGFLFKFLYQPRFQQTVIFRGNTYINNSFQDSGIIQVFQDNNQNLNIIFENNSFINCSNLKTAQSMIILNAESITLKNNSITGGMLSTGFFLATSKLILENFKFREISKSELSSIQSSLITITGSQNSNVSNLEMSHVDFGQIRALNLIDCQNSDIMTLKIHDSKIDANSLIYLQNPTNLKLTDLIAQNISSNIFSLDCFFIDMSTITVPQIGSNSIYLNQQKLLNSSIQFFRLRTVIYAIQEDFGKMMNLTISNIDVLSNKLAQGQSFFKTESFNAKNLSVQISNILSQNNSVEDGALFYLERRGSIIFAERKHSSCLIINSSLTKNYAISGGVAFIQTGSDLIIRNSTIIDNFAVTGGVIQSVSDGQVSIIDCYISRNTAIIASIFYLFNNVNPALISGGQIERNGIEFSLMDYRNFYLEDYQAFEQILKNLFNQDYIKKLYEMKQEIRVLIKKIQDNQNYQIQVIKATIKFEKGVIIQDQHLLLQAQSQSLVQFDNTTVKNMVGLNQSLLIFDQTEIQIHNFDVQNITTFSALISAQYQSSLSIINLKYQQSQGPLLFLKSSDAILTNLVLRNILYNETEINSMIVVLSIQNSQFTLYNSEFTDLSNLQISGIAIQLYDTDTFINNSTFANLSSQRGSAIEYVNSPSLNRLRSLQVLNSTFINNSALSGEGGAINLIDGNIDLSNSLFDRNFALEKGGAINLQCSLSNLQKNQAKYGNNFGSYPYDLKIQGDQDNNLENLVSGQESTDSFEIGIYDQNDQLIITDSESDALLLSEDYELQVSGQTRVTAKNGIFKFDSLKFIAKPDYTSYIKIKTAAIDDKILQKTTNDSKNSYLTIEVKFRSCLKGEVLQNLKCVTCPRGYYSFDQNSTKCQRCPQGAECKGGTSILLDQGLWRSQAESLIFYQCSNKDACLGGQEPQKCSEGYKGKLCSQCIGIVNETIYAKTGPVECGKCQPLHFQILQLIGILFLIVAYIIMLAKDFELSWPHRVDQILRVFSFVSSSSQNIISFDCFYYQLGAFQIESYYLRIIIYGITPIILSIIGAIIWLLVKLTIKRNDRSFNASRNIQVTCYCIILLLNPIITNNTFSLFSCMKYEDGNYYLRKDMSIQCWNEKHLKMSLTIGVIIMGIWTIGFPIYIFIQLLKIKDSFDNPDNLKMFGLFYVGLNDKTFYWEVIFVNLRKFIIIATGAFVPKQNQSAKILVLFGGLFFVEHEVQKNDQIMTGLFLVILIYNVYFLARWTMNMIVCLMRTHQKRLSKISIIGKYFDSFNNYDQDLKNHIEKLHGSQKMRESVLFQNVENTDMRQTVSNSQKRVIIYDDWTPRSKNPMSAFEKSDNSYMFETKQDKNDKQQPISILKQDKINVNSNRDQRYQNSEISTTNRQLQGRRQSTNNYIDYFQAFGDYSQVPALAKNKLSTLKLERFVEQEQDSKASVSFQLKIKNKKKKVKVNQQNINKFKVFI</sequence>
<gene>
    <name evidence="2" type="primary">Contig18338.g19486</name>
    <name evidence="2" type="ORF">STYLEM_14250</name>
</gene>
<evidence type="ECO:0000313" key="3">
    <source>
        <dbReference type="Proteomes" id="UP000039865"/>
    </source>
</evidence>
<dbReference type="CDD" id="cd00064">
    <property type="entry name" value="FU"/>
    <property type="match status" value="1"/>
</dbReference>
<keyword evidence="1" id="KW-0812">Transmembrane</keyword>
<dbReference type="SUPFAM" id="SSF51126">
    <property type="entry name" value="Pectin lyase-like"/>
    <property type="match status" value="3"/>
</dbReference>
<feature type="transmembrane region" description="Helical" evidence="1">
    <location>
        <begin position="1401"/>
        <end position="1422"/>
    </location>
</feature>
<feature type="transmembrane region" description="Helical" evidence="1">
    <location>
        <begin position="1525"/>
        <end position="1545"/>
    </location>
</feature>
<accession>A0A078AWJ6</accession>
<dbReference type="OrthoDB" id="294016at2759"/>
<proteinExistence type="predicted"/>
<dbReference type="EMBL" id="CCKQ01013511">
    <property type="protein sequence ID" value="CDW85178.1"/>
    <property type="molecule type" value="Genomic_DNA"/>
</dbReference>
<dbReference type="PANTHER" id="PTHR11319">
    <property type="entry name" value="G PROTEIN-COUPLED RECEPTOR-RELATED"/>
    <property type="match status" value="1"/>
</dbReference>
<dbReference type="PANTHER" id="PTHR11319:SF35">
    <property type="entry name" value="OUTER MEMBRANE PROTEIN PMPC-RELATED"/>
    <property type="match status" value="1"/>
</dbReference>
<dbReference type="OMA" id="DITTANC"/>
<dbReference type="InterPro" id="IPR011050">
    <property type="entry name" value="Pectin_lyase_fold/virulence"/>
</dbReference>
<protein>
    <recommendedName>
        <fullName evidence="4">Transmembrane protein</fullName>
    </recommendedName>
</protein>
<feature type="transmembrane region" description="Helical" evidence="1">
    <location>
        <begin position="1362"/>
        <end position="1381"/>
    </location>
</feature>
<evidence type="ECO:0000256" key="1">
    <source>
        <dbReference type="SAM" id="Phobius"/>
    </source>
</evidence>
<reference evidence="2 3" key="1">
    <citation type="submission" date="2014-06" db="EMBL/GenBank/DDBJ databases">
        <authorList>
            <person name="Swart Estienne"/>
        </authorList>
    </citation>
    <scope>NUCLEOTIDE SEQUENCE [LARGE SCALE GENOMIC DNA]</scope>
    <source>
        <strain evidence="2 3">130c</strain>
    </source>
</reference>
<keyword evidence="3" id="KW-1185">Reference proteome</keyword>
<feature type="transmembrane region" description="Helical" evidence="1">
    <location>
        <begin position="1434"/>
        <end position="1455"/>
    </location>
</feature>
<evidence type="ECO:0008006" key="4">
    <source>
        <dbReference type="Google" id="ProtNLM"/>
    </source>
</evidence>
<evidence type="ECO:0000313" key="2">
    <source>
        <dbReference type="EMBL" id="CDW85178.1"/>
    </source>
</evidence>